<evidence type="ECO:0000313" key="3">
    <source>
        <dbReference type="Proteomes" id="UP000192277"/>
    </source>
</evidence>
<sequence length="207" mass="23737">MVGAFNQFNQNMRYVKELDALYGYLSTTLKLPNDLSDLLRAQWVMSVSALDKLIHEFIRIGMVEAFEGQRPRTRKYQSFGISTSTMTNIISSAGSSSSVYPPSYWFEQEIVQRHQHLAFQDPDKIADGLSLIWDESHKWQYLAGPMGMSQQDLVTTIKTIATRRNKIVHEADFNILTGLRNQIDKIDTDTVVPFIIRLGEEIYNAIR</sequence>
<gene>
    <name evidence="2" type="ORF">A4D02_23340</name>
</gene>
<accession>A0ABX3P0K9</accession>
<proteinExistence type="predicted"/>
<evidence type="ECO:0000313" key="2">
    <source>
        <dbReference type="EMBL" id="OQP52138.1"/>
    </source>
</evidence>
<comment type="caution">
    <text evidence="2">The sequence shown here is derived from an EMBL/GenBank/DDBJ whole genome shotgun (WGS) entry which is preliminary data.</text>
</comment>
<dbReference type="InterPro" id="IPR041519">
    <property type="entry name" value="HEPN_RiboL-PSP"/>
</dbReference>
<name>A0ABX3P0K9_9BACT</name>
<evidence type="ECO:0000259" key="1">
    <source>
        <dbReference type="Pfam" id="PF18735"/>
    </source>
</evidence>
<feature type="domain" description="RiboL-PSP-HEPN" evidence="1">
    <location>
        <begin position="15"/>
        <end position="206"/>
    </location>
</feature>
<organism evidence="2 3">
    <name type="scientific">Niastella koreensis</name>
    <dbReference type="NCBI Taxonomy" id="354356"/>
    <lineage>
        <taxon>Bacteria</taxon>
        <taxon>Pseudomonadati</taxon>
        <taxon>Bacteroidota</taxon>
        <taxon>Chitinophagia</taxon>
        <taxon>Chitinophagales</taxon>
        <taxon>Chitinophagaceae</taxon>
        <taxon>Niastella</taxon>
    </lineage>
</organism>
<reference evidence="2 3" key="1">
    <citation type="submission" date="2016-04" db="EMBL/GenBank/DDBJ databases">
        <authorList>
            <person name="Chen L."/>
            <person name="Zhuang W."/>
            <person name="Wang G."/>
        </authorList>
    </citation>
    <scope>NUCLEOTIDE SEQUENCE [LARGE SCALE GENOMIC DNA]</scope>
    <source>
        <strain evidence="3">GR20</strain>
    </source>
</reference>
<dbReference type="RefSeq" id="WP_014220179.1">
    <property type="nucleotide sequence ID" value="NZ_LWBO01000004.1"/>
</dbReference>
<keyword evidence="3" id="KW-1185">Reference proteome</keyword>
<dbReference type="EMBL" id="LWBO01000004">
    <property type="protein sequence ID" value="OQP52138.1"/>
    <property type="molecule type" value="Genomic_DNA"/>
</dbReference>
<dbReference type="Proteomes" id="UP000192277">
    <property type="component" value="Unassembled WGS sequence"/>
</dbReference>
<protein>
    <recommendedName>
        <fullName evidence="1">RiboL-PSP-HEPN domain-containing protein</fullName>
    </recommendedName>
</protein>
<dbReference type="Pfam" id="PF18735">
    <property type="entry name" value="HEPN_RiboL-PSP"/>
    <property type="match status" value="1"/>
</dbReference>